<dbReference type="Proteomes" id="UP001608902">
    <property type="component" value="Unassembled WGS sequence"/>
</dbReference>
<evidence type="ECO:0000313" key="3">
    <source>
        <dbReference type="Proteomes" id="UP001608902"/>
    </source>
</evidence>
<evidence type="ECO:0000259" key="1">
    <source>
        <dbReference type="Pfam" id="PF07748"/>
    </source>
</evidence>
<dbReference type="PANTHER" id="PTHR11607:SF3">
    <property type="entry name" value="LYSOSOMAL ALPHA-MANNOSIDASE"/>
    <property type="match status" value="1"/>
</dbReference>
<dbReference type="InterPro" id="IPR050843">
    <property type="entry name" value="Glycosyl_Hydrlase_38"/>
</dbReference>
<dbReference type="Gene3D" id="2.70.98.30">
    <property type="entry name" value="Golgi alpha-mannosidase II, domain 4"/>
    <property type="match status" value="1"/>
</dbReference>
<evidence type="ECO:0000313" key="2">
    <source>
        <dbReference type="EMBL" id="MFH4979194.1"/>
    </source>
</evidence>
<proteinExistence type="predicted"/>
<dbReference type="InterPro" id="IPR011013">
    <property type="entry name" value="Gal_mutarotase_sf_dom"/>
</dbReference>
<dbReference type="PANTHER" id="PTHR11607">
    <property type="entry name" value="ALPHA-MANNOSIDASE"/>
    <property type="match status" value="1"/>
</dbReference>
<sequence>MIHRRYFSKLPTQANFYPMPGAAFVEDQSSRVSLLGNQALGVGSLEPGSLEIIMDRRLLQDDDRGLQQGVTDNLRTSSVFNLFVEALSSSDSEAGNRRIAFHSLPAHAASLMLHYPIITMLIDRTIQTKETYSALTASFPCNIHVVTFRTSVSSSSYESDMRPPHHTSSSTKALVLHRLAADCRSNVFYGGKCNVTAEKISPLSYFTHKPVTMREASLTALYDYGPQNVLNLRPMEVKTVLFDYV</sequence>
<name>A0ABD6EM16_9BILA</name>
<feature type="domain" description="Glycosyl hydrolase family 38 C-terminal" evidence="1">
    <location>
        <begin position="17"/>
        <end position="64"/>
    </location>
</feature>
<dbReference type="SUPFAM" id="SSF74650">
    <property type="entry name" value="Galactose mutarotase-like"/>
    <property type="match status" value="1"/>
</dbReference>
<reference evidence="2 3" key="1">
    <citation type="submission" date="2024-08" db="EMBL/GenBank/DDBJ databases">
        <title>Gnathostoma spinigerum genome.</title>
        <authorList>
            <person name="Gonzalez-Bertolin B."/>
            <person name="Monzon S."/>
            <person name="Zaballos A."/>
            <person name="Jimenez P."/>
            <person name="Dekumyoy P."/>
            <person name="Varona S."/>
            <person name="Cuesta I."/>
            <person name="Sumanam S."/>
            <person name="Adisakwattana P."/>
            <person name="Gasser R.B."/>
            <person name="Hernandez-Gonzalez A."/>
            <person name="Young N.D."/>
            <person name="Perteguer M.J."/>
        </authorList>
    </citation>
    <scope>NUCLEOTIDE SEQUENCE [LARGE SCALE GENOMIC DNA]</scope>
    <source>
        <strain evidence="2">AL3</strain>
        <tissue evidence="2">Liver</tissue>
    </source>
</reference>
<protein>
    <recommendedName>
        <fullName evidence="1">Glycosyl hydrolase family 38 C-terminal domain-containing protein</fullName>
    </recommendedName>
</protein>
<dbReference type="EMBL" id="JBGFUD010003941">
    <property type="protein sequence ID" value="MFH4979194.1"/>
    <property type="molecule type" value="Genomic_DNA"/>
</dbReference>
<organism evidence="2 3">
    <name type="scientific">Gnathostoma spinigerum</name>
    <dbReference type="NCBI Taxonomy" id="75299"/>
    <lineage>
        <taxon>Eukaryota</taxon>
        <taxon>Metazoa</taxon>
        <taxon>Ecdysozoa</taxon>
        <taxon>Nematoda</taxon>
        <taxon>Chromadorea</taxon>
        <taxon>Rhabditida</taxon>
        <taxon>Spirurina</taxon>
        <taxon>Gnathostomatomorpha</taxon>
        <taxon>Gnathostomatoidea</taxon>
        <taxon>Gnathostomatidae</taxon>
        <taxon>Gnathostoma</taxon>
    </lineage>
</organism>
<dbReference type="Pfam" id="PF07748">
    <property type="entry name" value="Glyco_hydro_38C"/>
    <property type="match status" value="1"/>
</dbReference>
<accession>A0ABD6EM16</accession>
<dbReference type="AlphaFoldDB" id="A0ABD6EM16"/>
<comment type="caution">
    <text evidence="2">The sequence shown here is derived from an EMBL/GenBank/DDBJ whole genome shotgun (WGS) entry which is preliminary data.</text>
</comment>
<dbReference type="InterPro" id="IPR011682">
    <property type="entry name" value="Glyco_hydro_38_C"/>
</dbReference>
<keyword evidence="3" id="KW-1185">Reference proteome</keyword>
<gene>
    <name evidence="2" type="ORF">AB6A40_005903</name>
</gene>